<gene>
    <name evidence="2" type="ORF">NEH16_27840</name>
</gene>
<evidence type="ECO:0000313" key="2">
    <source>
        <dbReference type="EMBL" id="UZK57389.1"/>
    </source>
</evidence>
<evidence type="ECO:0008006" key="4">
    <source>
        <dbReference type="Google" id="ProtNLM"/>
    </source>
</evidence>
<proteinExistence type="predicted"/>
<sequence>MARSGAARIAMTAAAAFGLVVTAQTTAHADPRTVDAVFGGYGEWNADPYGTAPGDSIRACDTDADGWSIEVKLDIGRDGTWDRIATTRGHTSPYCTPWKTGNIKEGTPVLVQVANVGGDATYPKGSVLLSRA</sequence>
<evidence type="ECO:0000256" key="1">
    <source>
        <dbReference type="SAM" id="SignalP"/>
    </source>
</evidence>
<dbReference type="EMBL" id="CP098740">
    <property type="protein sequence ID" value="UZK57389.1"/>
    <property type="molecule type" value="Genomic_DNA"/>
</dbReference>
<keyword evidence="3" id="KW-1185">Reference proteome</keyword>
<evidence type="ECO:0000313" key="3">
    <source>
        <dbReference type="Proteomes" id="UP001164963"/>
    </source>
</evidence>
<organism evidence="2 3">
    <name type="scientific">Streptomyces drozdowiczii</name>
    <dbReference type="NCBI Taxonomy" id="202862"/>
    <lineage>
        <taxon>Bacteria</taxon>
        <taxon>Bacillati</taxon>
        <taxon>Actinomycetota</taxon>
        <taxon>Actinomycetes</taxon>
        <taxon>Kitasatosporales</taxon>
        <taxon>Streptomycetaceae</taxon>
        <taxon>Streptomyces</taxon>
    </lineage>
</organism>
<dbReference type="RefSeq" id="WP_265545666.1">
    <property type="nucleotide sequence ID" value="NZ_CP098740.1"/>
</dbReference>
<keyword evidence="1" id="KW-0732">Signal</keyword>
<accession>A0ABY6PZH5</accession>
<dbReference type="Proteomes" id="UP001164963">
    <property type="component" value="Chromosome"/>
</dbReference>
<protein>
    <recommendedName>
        <fullName evidence="4">Secreted protein</fullName>
    </recommendedName>
</protein>
<reference evidence="2" key="1">
    <citation type="journal article" date="2022" name="Front. Microbiol.">
        <title>Mirubactin C rescues the lethal effect of cell wall biosynthesis mutations in Bacillus subtilis.</title>
        <authorList>
            <person name="Kepplinger B."/>
            <person name="Wen X."/>
            <person name="Tyler A.R."/>
            <person name="Kim B.Y."/>
            <person name="Brown J."/>
            <person name="Banks P."/>
            <person name="Dashti Y."/>
            <person name="Mackenzie E.S."/>
            <person name="Wills C."/>
            <person name="Kawai Y."/>
            <person name="Waldron K.J."/>
            <person name="Allenby N.E.E."/>
            <person name="Wu L.J."/>
            <person name="Hall M.J."/>
            <person name="Errington J."/>
        </authorList>
    </citation>
    <scope>NUCLEOTIDE SEQUENCE</scope>
    <source>
        <strain evidence="2">MDA8-470</strain>
    </source>
</reference>
<feature type="signal peptide" evidence="1">
    <location>
        <begin position="1"/>
        <end position="29"/>
    </location>
</feature>
<name>A0ABY6PZH5_9ACTN</name>
<feature type="chain" id="PRO_5045071773" description="Secreted protein" evidence="1">
    <location>
        <begin position="30"/>
        <end position="132"/>
    </location>
</feature>